<dbReference type="SMART" id="SM00035">
    <property type="entry name" value="CLa"/>
    <property type="match status" value="1"/>
</dbReference>
<evidence type="ECO:0000256" key="4">
    <source>
        <dbReference type="ARBA" id="ARBA00022729"/>
    </source>
</evidence>
<keyword evidence="3" id="KW-0964">Secreted</keyword>
<dbReference type="GO" id="GO:0051787">
    <property type="term" value="F:misfolded protein binding"/>
    <property type="evidence" value="ECO:0007669"/>
    <property type="project" value="TreeGrafter"/>
</dbReference>
<evidence type="ECO:0000259" key="12">
    <source>
        <dbReference type="SMART" id="SM00035"/>
    </source>
</evidence>
<evidence type="ECO:0000259" key="11">
    <source>
        <dbReference type="SMART" id="SM00030"/>
    </source>
</evidence>
<evidence type="ECO:0000256" key="5">
    <source>
        <dbReference type="ARBA" id="ARBA00023054"/>
    </source>
</evidence>
<dbReference type="GeneTree" id="ENSGT00530000063668"/>
<keyword evidence="6" id="KW-1015">Disulfide bond</keyword>
<organism evidence="13">
    <name type="scientific">Stegastes partitus</name>
    <name type="common">bicolor damselfish</name>
    <dbReference type="NCBI Taxonomy" id="144197"/>
    <lineage>
        <taxon>Eukaryota</taxon>
        <taxon>Metazoa</taxon>
        <taxon>Chordata</taxon>
        <taxon>Craniata</taxon>
        <taxon>Vertebrata</taxon>
        <taxon>Euteleostomi</taxon>
        <taxon>Actinopterygii</taxon>
        <taxon>Neopterygii</taxon>
        <taxon>Teleostei</taxon>
        <taxon>Neoteleostei</taxon>
        <taxon>Acanthomorphata</taxon>
        <taxon>Ovalentaria</taxon>
        <taxon>Pomacentridae</taxon>
        <taxon>Stegastes</taxon>
    </lineage>
</organism>
<evidence type="ECO:0000256" key="7">
    <source>
        <dbReference type="ARBA" id="ARBA00023180"/>
    </source>
</evidence>
<dbReference type="Pfam" id="PF01093">
    <property type="entry name" value="Clusterin"/>
    <property type="match status" value="1"/>
</dbReference>
<dbReference type="InterPro" id="IPR016015">
    <property type="entry name" value="Clusterin_C"/>
</dbReference>
<comment type="similarity">
    <text evidence="2 8">Belongs to the clusterin family.</text>
</comment>
<accession>A0A3B4YVY4</accession>
<evidence type="ECO:0000256" key="8">
    <source>
        <dbReference type="RuleBase" id="RU000629"/>
    </source>
</evidence>
<keyword evidence="7" id="KW-0325">Glycoprotein</keyword>
<protein>
    <recommendedName>
        <fullName evidence="8">Clusterin</fullName>
    </recommendedName>
</protein>
<feature type="domain" description="Clusterin C-terminal" evidence="12">
    <location>
        <begin position="254"/>
        <end position="458"/>
    </location>
</feature>
<dbReference type="Ensembl" id="ENSSPAT00000000925.1">
    <property type="protein sequence ID" value="ENSSPAP00000000913.1"/>
    <property type="gene ID" value="ENSSPAG00000000618.1"/>
</dbReference>
<dbReference type="GO" id="GO:0005634">
    <property type="term" value="C:nucleus"/>
    <property type="evidence" value="ECO:0007669"/>
    <property type="project" value="TreeGrafter"/>
</dbReference>
<dbReference type="PANTHER" id="PTHR10970:SF2">
    <property type="entry name" value="CLUSTERIN-LIKE PROTEIN 1"/>
    <property type="match status" value="1"/>
</dbReference>
<keyword evidence="4 10" id="KW-0732">Signal</keyword>
<evidence type="ECO:0000256" key="2">
    <source>
        <dbReference type="ARBA" id="ARBA00010069"/>
    </source>
</evidence>
<keyword evidence="5 9" id="KW-0175">Coiled coil</keyword>
<proteinExistence type="inferred from homology"/>
<evidence type="ECO:0000256" key="9">
    <source>
        <dbReference type="SAM" id="Coils"/>
    </source>
</evidence>
<dbReference type="InterPro" id="IPR000753">
    <property type="entry name" value="Clusterin-like"/>
</dbReference>
<evidence type="ECO:0000256" key="1">
    <source>
        <dbReference type="ARBA" id="ARBA00004613"/>
    </source>
</evidence>
<comment type="subcellular location">
    <subcellularLocation>
        <location evidence="1">Secreted</location>
    </subcellularLocation>
</comment>
<feature type="signal peptide" evidence="10">
    <location>
        <begin position="1"/>
        <end position="22"/>
    </location>
</feature>
<dbReference type="PANTHER" id="PTHR10970">
    <property type="entry name" value="CLUSTERIN"/>
    <property type="match status" value="1"/>
</dbReference>
<evidence type="ECO:0000313" key="13">
    <source>
        <dbReference type="Ensembl" id="ENSSPAP00000000913.1"/>
    </source>
</evidence>
<feature type="coiled-coil region" evidence="9">
    <location>
        <begin position="83"/>
        <end position="110"/>
    </location>
</feature>
<reference evidence="13" key="1">
    <citation type="submission" date="2023-09" db="UniProtKB">
        <authorList>
            <consortium name="Ensembl"/>
        </authorList>
    </citation>
    <scope>IDENTIFICATION</scope>
</reference>
<name>A0A3B4YVY4_9TELE</name>
<evidence type="ECO:0000256" key="6">
    <source>
        <dbReference type="ARBA" id="ARBA00023157"/>
    </source>
</evidence>
<sequence>MKFLLSLAVLVATLCGLNSVPADQPTAVSEETLKQLSVDGEKLVDEEVRRALYGVKQMKEVMWRNEQKHEHLMKSLRHSSDKKRGSAQLAREVTEKLEEAEEQCKDSLQSEWEECRPCLEDACKSFYTSTCRRGFATFHAKVENFFQKVSRRFGPREPSMEAGDILVNQGPDSTDTEVVRIEDSFNRLISKVGTVVNRSVTLVSRMSSRVDKVLQKAFLNNTDVLTEESTSDPYYPGRDSGFLQGVGLEEVLESFFDFGKSVVEEFGAVVTQVFDDIHQTVEEEKKKGSSRHLFPRFLQNRKLCRDLRKQTSECWQLQNQCEACQGALLTECPSVRELHVELEEVSQLVDVSKEQYNEILSIVQRHTDETVNWLSNMAAEFSWVAQAVSNSKTCKGVRREKYMHMWGRDEQNVSVSETKVEVNILNSPPLILSVPGELELQDPAFIQYVAQEALDKYKEMVR</sequence>
<evidence type="ECO:0000256" key="3">
    <source>
        <dbReference type="ARBA" id="ARBA00022525"/>
    </source>
</evidence>
<feature type="chain" id="PRO_5017477129" description="Clusterin" evidence="10">
    <location>
        <begin position="23"/>
        <end position="462"/>
    </location>
</feature>
<evidence type="ECO:0000256" key="10">
    <source>
        <dbReference type="SAM" id="SignalP"/>
    </source>
</evidence>
<dbReference type="InterPro" id="IPR016014">
    <property type="entry name" value="Clusterin_N"/>
</dbReference>
<feature type="domain" description="Clusterin N-terminal" evidence="11">
    <location>
        <begin position="25"/>
        <end position="241"/>
    </location>
</feature>
<dbReference type="SMART" id="SM00030">
    <property type="entry name" value="CLb"/>
    <property type="match status" value="1"/>
</dbReference>
<dbReference type="GO" id="GO:0005615">
    <property type="term" value="C:extracellular space"/>
    <property type="evidence" value="ECO:0007669"/>
    <property type="project" value="TreeGrafter"/>
</dbReference>
<dbReference type="AlphaFoldDB" id="A0A3B4YVY4"/>